<feature type="chain" id="PRO_5026277234" evidence="1">
    <location>
        <begin position="18"/>
        <end position="302"/>
    </location>
</feature>
<feature type="signal peptide" evidence="1">
    <location>
        <begin position="1"/>
        <end position="17"/>
    </location>
</feature>
<reference evidence="2 3" key="1">
    <citation type="submission" date="2019-09" db="EMBL/GenBank/DDBJ databases">
        <title>Distinct polysaccharide growth profiles of human intestinal Prevotella copri isolates.</title>
        <authorList>
            <person name="Fehlner-Peach H."/>
            <person name="Magnabosco C."/>
            <person name="Raghavan V."/>
            <person name="Scher J.U."/>
            <person name="Tett A."/>
            <person name="Cox L.M."/>
            <person name="Gottsegen C."/>
            <person name="Watters A."/>
            <person name="Wiltshire- Gordon J.D."/>
            <person name="Segata N."/>
            <person name="Bonneau R."/>
            <person name="Littman D.R."/>
        </authorList>
    </citation>
    <scope>NUCLEOTIDE SEQUENCE [LARGE SCALE GENOMIC DNA]</scope>
    <source>
        <strain evidence="3">iA622</strain>
    </source>
</reference>
<dbReference type="RefSeq" id="WP_153124455.1">
    <property type="nucleotide sequence ID" value="NZ_VZCB01000079.1"/>
</dbReference>
<evidence type="ECO:0000256" key="1">
    <source>
        <dbReference type="SAM" id="SignalP"/>
    </source>
</evidence>
<proteinExistence type="predicted"/>
<keyword evidence="1" id="KW-0732">Signal</keyword>
<organism evidence="2 3">
    <name type="scientific">Segatella copri</name>
    <dbReference type="NCBI Taxonomy" id="165179"/>
    <lineage>
        <taxon>Bacteria</taxon>
        <taxon>Pseudomonadati</taxon>
        <taxon>Bacteroidota</taxon>
        <taxon>Bacteroidia</taxon>
        <taxon>Bacteroidales</taxon>
        <taxon>Prevotellaceae</taxon>
        <taxon>Segatella</taxon>
    </lineage>
</organism>
<comment type="caution">
    <text evidence="2">The sequence shown here is derived from an EMBL/GenBank/DDBJ whole genome shotgun (WGS) entry which is preliminary data.</text>
</comment>
<dbReference type="Proteomes" id="UP000480425">
    <property type="component" value="Unassembled WGS sequence"/>
</dbReference>
<sequence length="302" mass="33289">MKKLLIALCLLPLAAMGQEIKFDTQDYKSVGVYDRWEHSPFRTGELAGNCEVVDNPDLTNNPNKKVLAFQRSRLASNIFGARIDLKKPIALGPSGKVVHVLINRPMEGRVMLVGLGKRRDRAGQSNEVEQFWIKSTTPVPAGQWADAVFPIKSAEGVDIYSLVVVPHAESPHEMKQDEVVYIDDINIHLTNAPRITLLKTEGAAKKKAHSEFVSVTEANRNGMVTAADGTTLNNHKVAYGKPFKVKMVPAPGFTYGDFTITHGDQIESLKKTDIAKDGTYTIPAKWMDGNVTIECIFISTSK</sequence>
<gene>
    <name evidence="2" type="ORF">F7D73_10345</name>
</gene>
<evidence type="ECO:0000313" key="2">
    <source>
        <dbReference type="EMBL" id="MQN81339.1"/>
    </source>
</evidence>
<protein>
    <submittedName>
        <fullName evidence="2">Uncharacterized protein</fullName>
    </submittedName>
</protein>
<name>A0A6G1U2D9_9BACT</name>
<dbReference type="AlphaFoldDB" id="A0A6G1U2D9"/>
<dbReference type="OrthoDB" id="1055572at2"/>
<accession>A0A6G1U2D9</accession>
<evidence type="ECO:0000313" key="3">
    <source>
        <dbReference type="Proteomes" id="UP000480425"/>
    </source>
</evidence>
<dbReference type="EMBL" id="VZCB01000079">
    <property type="protein sequence ID" value="MQN81339.1"/>
    <property type="molecule type" value="Genomic_DNA"/>
</dbReference>